<organism evidence="3 4">
    <name type="scientific">Patella caerulea</name>
    <name type="common">Rayed Mediterranean limpet</name>
    <dbReference type="NCBI Taxonomy" id="87958"/>
    <lineage>
        <taxon>Eukaryota</taxon>
        <taxon>Metazoa</taxon>
        <taxon>Spiralia</taxon>
        <taxon>Lophotrochozoa</taxon>
        <taxon>Mollusca</taxon>
        <taxon>Gastropoda</taxon>
        <taxon>Patellogastropoda</taxon>
        <taxon>Patelloidea</taxon>
        <taxon>Patellidae</taxon>
        <taxon>Patella</taxon>
    </lineage>
</organism>
<dbReference type="Proteomes" id="UP001347796">
    <property type="component" value="Unassembled WGS sequence"/>
</dbReference>
<reference evidence="3 4" key="1">
    <citation type="submission" date="2024-01" db="EMBL/GenBank/DDBJ databases">
        <title>The genome of the rayed Mediterranean limpet Patella caerulea (Linnaeus, 1758).</title>
        <authorList>
            <person name="Anh-Thu Weber A."/>
            <person name="Halstead-Nussloch G."/>
        </authorList>
    </citation>
    <scope>NUCLEOTIDE SEQUENCE [LARGE SCALE GENOMIC DNA]</scope>
    <source>
        <strain evidence="3">AATW-2023a</strain>
        <tissue evidence="3">Whole specimen</tissue>
    </source>
</reference>
<evidence type="ECO:0000313" key="3">
    <source>
        <dbReference type="EMBL" id="KAK6176523.1"/>
    </source>
</evidence>
<dbReference type="InterPro" id="IPR036055">
    <property type="entry name" value="LDL_receptor-like_sf"/>
</dbReference>
<dbReference type="InterPro" id="IPR002172">
    <property type="entry name" value="LDrepeatLR_classA_rpt"/>
</dbReference>
<sequence length="151" mass="16406">MDSWCGDTVFLNDADVLTLRPNMFPNKDDKCKVDVHGTSSLIKEKDPSLQISFLKINVPSDEGKATIRNVEGGNVSMCGKPDSVYQSIGNTALLKFERTHSWSTHTASFDILITKINNGFCSNSEFMCNNGNCISGILKCDGNDSCGDNSG</sequence>
<protein>
    <submittedName>
        <fullName evidence="3">Uncharacterized protein</fullName>
    </submittedName>
</protein>
<keyword evidence="1 2" id="KW-1015">Disulfide bond</keyword>
<evidence type="ECO:0000256" key="2">
    <source>
        <dbReference type="PROSITE-ProRule" id="PRU00124"/>
    </source>
</evidence>
<dbReference type="AlphaFoldDB" id="A0AAN8JIQ5"/>
<feature type="disulfide bond" evidence="2">
    <location>
        <begin position="128"/>
        <end position="146"/>
    </location>
</feature>
<evidence type="ECO:0000313" key="4">
    <source>
        <dbReference type="Proteomes" id="UP001347796"/>
    </source>
</evidence>
<dbReference type="PROSITE" id="PS50068">
    <property type="entry name" value="LDLRA_2"/>
    <property type="match status" value="1"/>
</dbReference>
<evidence type="ECO:0000256" key="1">
    <source>
        <dbReference type="ARBA" id="ARBA00023157"/>
    </source>
</evidence>
<feature type="disulfide bond" evidence="2">
    <location>
        <begin position="121"/>
        <end position="133"/>
    </location>
</feature>
<dbReference type="EMBL" id="JAZGQO010000010">
    <property type="protein sequence ID" value="KAK6176523.1"/>
    <property type="molecule type" value="Genomic_DNA"/>
</dbReference>
<proteinExistence type="predicted"/>
<gene>
    <name evidence="3" type="ORF">SNE40_014791</name>
</gene>
<dbReference type="Gene3D" id="4.10.400.10">
    <property type="entry name" value="Low-density Lipoprotein Receptor"/>
    <property type="match status" value="1"/>
</dbReference>
<name>A0AAN8JIQ5_PATCE</name>
<comment type="caution">
    <text evidence="3">The sequence shown here is derived from an EMBL/GenBank/DDBJ whole genome shotgun (WGS) entry which is preliminary data.</text>
</comment>
<keyword evidence="4" id="KW-1185">Reference proteome</keyword>
<dbReference type="Pfam" id="PF00057">
    <property type="entry name" value="Ldl_recept_a"/>
    <property type="match status" value="1"/>
</dbReference>
<dbReference type="SUPFAM" id="SSF57424">
    <property type="entry name" value="LDL receptor-like module"/>
    <property type="match status" value="1"/>
</dbReference>
<dbReference type="CDD" id="cd00112">
    <property type="entry name" value="LDLa"/>
    <property type="match status" value="1"/>
</dbReference>
<accession>A0AAN8JIQ5</accession>
<comment type="caution">
    <text evidence="2">Lacks conserved residue(s) required for the propagation of feature annotation.</text>
</comment>